<keyword evidence="4" id="KW-0050">Antiport</keyword>
<proteinExistence type="inferred from homology"/>
<keyword evidence="8 10" id="KW-0472">Membrane</keyword>
<feature type="transmembrane region" description="Helical" evidence="10">
    <location>
        <begin position="221"/>
        <end position="250"/>
    </location>
</feature>
<evidence type="ECO:0000256" key="5">
    <source>
        <dbReference type="ARBA" id="ARBA00022692"/>
    </source>
</evidence>
<feature type="transmembrane region" description="Helical" evidence="10">
    <location>
        <begin position="317"/>
        <end position="337"/>
    </location>
</feature>
<evidence type="ECO:0000256" key="8">
    <source>
        <dbReference type="ARBA" id="ARBA00023136"/>
    </source>
</evidence>
<evidence type="ECO:0000313" key="12">
    <source>
        <dbReference type="EMBL" id="MBS2548591.1"/>
    </source>
</evidence>
<comment type="subcellular location">
    <subcellularLocation>
        <location evidence="1">Membrane</location>
        <topology evidence="1">Multi-pass membrane protein</topology>
    </subcellularLocation>
</comment>
<dbReference type="Gene3D" id="1.20.1530.20">
    <property type="match status" value="1"/>
</dbReference>
<dbReference type="Pfam" id="PF00999">
    <property type="entry name" value="Na_H_Exchanger"/>
    <property type="match status" value="1"/>
</dbReference>
<keyword evidence="13" id="KW-1185">Reference proteome</keyword>
<evidence type="ECO:0000256" key="10">
    <source>
        <dbReference type="SAM" id="Phobius"/>
    </source>
</evidence>
<name>A0ABS5KRB4_9ACTN</name>
<keyword evidence="7" id="KW-0406">Ion transport</keyword>
<evidence type="ECO:0000256" key="1">
    <source>
        <dbReference type="ARBA" id="ARBA00004141"/>
    </source>
</evidence>
<accession>A0ABS5KRB4</accession>
<comment type="similarity">
    <text evidence="2">Belongs to the monovalent cation:proton antiporter 2 (CPA2) transporter (TC 2.A.37) family.</text>
</comment>
<sequence>MSLDVLALVLAVGLVGPLLAAPKRRGVPVAVGEILAGVLVGRTALRWVDPSSAVLTFLAQAGFALIMLVAGSHIPVRSPTLRPALGRGVRLVVLTSALAVPAGLGVAVGAGTGHGWLYAVLIASSSAALVMPVVQDAGLSSSPVLVMTAQVAVADTAAIVLLPLAEQPARAGRAVLGVLAVGGAGLAVFLIVRELRARGGQQWLHRLSRRRNFGLELREQLIIVFGLAGIAEATGVSVMLAGFTAGLILAAQGEPRRLARQLFAVADGFLGPVFFVWLGASLDLKELIDHPGMMALAGALVLATVVVHAAARLLGQPLPLAVLAGAQLGVPVAAVTIGQRAGLLRPGEGAAILAAALIGLAVTAWAADRAKQDASPQAAAPPPAPAAAGQPGS</sequence>
<evidence type="ECO:0000256" key="2">
    <source>
        <dbReference type="ARBA" id="ARBA00005551"/>
    </source>
</evidence>
<keyword evidence="6 10" id="KW-1133">Transmembrane helix</keyword>
<keyword evidence="5 10" id="KW-0812">Transmembrane</keyword>
<dbReference type="RefSeq" id="WP_212010172.1">
    <property type="nucleotide sequence ID" value="NZ_JAAFYZ010000052.1"/>
</dbReference>
<feature type="transmembrane region" description="Helical" evidence="10">
    <location>
        <begin position="292"/>
        <end position="311"/>
    </location>
</feature>
<dbReference type="PANTHER" id="PTHR43562:SF1">
    <property type="entry name" value="NA(+)_H(+) ANTIPORTER YJBQ-RELATED"/>
    <property type="match status" value="1"/>
</dbReference>
<feature type="transmembrane region" description="Helical" evidence="10">
    <location>
        <begin position="88"/>
        <end position="110"/>
    </location>
</feature>
<evidence type="ECO:0000256" key="9">
    <source>
        <dbReference type="SAM" id="MobiDB-lite"/>
    </source>
</evidence>
<dbReference type="PANTHER" id="PTHR43562">
    <property type="entry name" value="NAPA-TYPE SODIUM/HYDROGEN ANTIPORTER"/>
    <property type="match status" value="1"/>
</dbReference>
<evidence type="ECO:0000256" key="6">
    <source>
        <dbReference type="ARBA" id="ARBA00022989"/>
    </source>
</evidence>
<feature type="transmembrane region" description="Helical" evidence="10">
    <location>
        <begin position="116"/>
        <end position="134"/>
    </location>
</feature>
<gene>
    <name evidence="12" type="ORF">KGQ19_17120</name>
</gene>
<feature type="transmembrane region" description="Helical" evidence="10">
    <location>
        <begin position="349"/>
        <end position="367"/>
    </location>
</feature>
<dbReference type="InterPro" id="IPR006153">
    <property type="entry name" value="Cation/H_exchanger_TM"/>
</dbReference>
<keyword evidence="3" id="KW-0813">Transport</keyword>
<dbReference type="EMBL" id="JAAFYZ010000052">
    <property type="protein sequence ID" value="MBS2548591.1"/>
    <property type="molecule type" value="Genomic_DNA"/>
</dbReference>
<protein>
    <submittedName>
        <fullName evidence="12">Cation:proton antiporter</fullName>
    </submittedName>
</protein>
<evidence type="ECO:0000259" key="11">
    <source>
        <dbReference type="Pfam" id="PF00999"/>
    </source>
</evidence>
<feature type="transmembrane region" description="Helical" evidence="10">
    <location>
        <begin position="146"/>
        <end position="165"/>
    </location>
</feature>
<evidence type="ECO:0000256" key="3">
    <source>
        <dbReference type="ARBA" id="ARBA00022448"/>
    </source>
</evidence>
<evidence type="ECO:0000256" key="4">
    <source>
        <dbReference type="ARBA" id="ARBA00022449"/>
    </source>
</evidence>
<feature type="domain" description="Cation/H+ exchanger transmembrane" evidence="11">
    <location>
        <begin position="14"/>
        <end position="359"/>
    </location>
</feature>
<evidence type="ECO:0000256" key="7">
    <source>
        <dbReference type="ARBA" id="ARBA00023065"/>
    </source>
</evidence>
<feature type="transmembrane region" description="Helical" evidence="10">
    <location>
        <begin position="171"/>
        <end position="192"/>
    </location>
</feature>
<dbReference type="InterPro" id="IPR038770">
    <property type="entry name" value="Na+/solute_symporter_sf"/>
</dbReference>
<reference evidence="12 13" key="1">
    <citation type="submission" date="2020-02" db="EMBL/GenBank/DDBJ databases">
        <title>Acidophilic actinobacteria isolated from forest soil.</title>
        <authorList>
            <person name="Golinska P."/>
        </authorList>
    </citation>
    <scope>NUCLEOTIDE SEQUENCE [LARGE SCALE GENOMIC DNA]</scope>
    <source>
        <strain evidence="12 13">NL8</strain>
    </source>
</reference>
<feature type="transmembrane region" description="Helical" evidence="10">
    <location>
        <begin position="53"/>
        <end position="76"/>
    </location>
</feature>
<comment type="caution">
    <text evidence="12">The sequence shown here is derived from an EMBL/GenBank/DDBJ whole genome shotgun (WGS) entry which is preliminary data.</text>
</comment>
<feature type="transmembrane region" description="Helical" evidence="10">
    <location>
        <begin position="262"/>
        <end position="280"/>
    </location>
</feature>
<dbReference type="Proteomes" id="UP000730482">
    <property type="component" value="Unassembled WGS sequence"/>
</dbReference>
<organism evidence="12 13">
    <name type="scientific">Catenulispora pinistramenti</name>
    <dbReference type="NCBI Taxonomy" id="2705254"/>
    <lineage>
        <taxon>Bacteria</taxon>
        <taxon>Bacillati</taxon>
        <taxon>Actinomycetota</taxon>
        <taxon>Actinomycetes</taxon>
        <taxon>Catenulisporales</taxon>
        <taxon>Catenulisporaceae</taxon>
        <taxon>Catenulispora</taxon>
    </lineage>
</organism>
<evidence type="ECO:0000313" key="13">
    <source>
        <dbReference type="Proteomes" id="UP000730482"/>
    </source>
</evidence>
<feature type="region of interest" description="Disordered" evidence="9">
    <location>
        <begin position="372"/>
        <end position="393"/>
    </location>
</feature>